<evidence type="ECO:0000313" key="2">
    <source>
        <dbReference type="Proteomes" id="UP000292346"/>
    </source>
</evidence>
<accession>A0A4R0HJM3</accession>
<organism evidence="1 2">
    <name type="scientific">Kribbella soli</name>
    <dbReference type="NCBI Taxonomy" id="1124743"/>
    <lineage>
        <taxon>Bacteria</taxon>
        <taxon>Bacillati</taxon>
        <taxon>Actinomycetota</taxon>
        <taxon>Actinomycetes</taxon>
        <taxon>Propionibacteriales</taxon>
        <taxon>Kribbellaceae</taxon>
        <taxon>Kribbella</taxon>
    </lineage>
</organism>
<proteinExistence type="predicted"/>
<evidence type="ECO:0000313" key="1">
    <source>
        <dbReference type="EMBL" id="TCC10683.1"/>
    </source>
</evidence>
<reference evidence="1 2" key="1">
    <citation type="submission" date="2019-02" db="EMBL/GenBank/DDBJ databases">
        <title>Kribbella capetownensis sp. nov. and Kribbella speibonae sp. nov., isolated from soil.</title>
        <authorList>
            <person name="Curtis S.M."/>
            <person name="Norton I."/>
            <person name="Everest G.J."/>
            <person name="Meyers P.R."/>
        </authorList>
    </citation>
    <scope>NUCLEOTIDE SEQUENCE [LARGE SCALE GENOMIC DNA]</scope>
    <source>
        <strain evidence="1 2">KCTC 29219</strain>
    </source>
</reference>
<dbReference type="EMBL" id="SJJZ01000001">
    <property type="protein sequence ID" value="TCC10683.1"/>
    <property type="molecule type" value="Genomic_DNA"/>
</dbReference>
<dbReference type="AlphaFoldDB" id="A0A4R0HJM3"/>
<name>A0A4R0HJM3_9ACTN</name>
<dbReference type="RefSeq" id="WP_131335094.1">
    <property type="nucleotide sequence ID" value="NZ_SJJZ01000001.1"/>
</dbReference>
<comment type="caution">
    <text evidence="1">The sequence shown here is derived from an EMBL/GenBank/DDBJ whole genome shotgun (WGS) entry which is preliminary data.</text>
</comment>
<keyword evidence="2" id="KW-1185">Reference proteome</keyword>
<sequence length="103" mass="10918">MVNVAVSKVLPELGKASWTAAQLFAYEIALEGVRQSVGYYAQQLAAAEAADVPDADVIDALRAEQAAWAARGQDLDVLDVKAVAGIRKDADELLSVDEDEDDG</sequence>
<gene>
    <name evidence="1" type="ORF">E0H45_05050</name>
</gene>
<dbReference type="OrthoDB" id="3831535at2"/>
<protein>
    <submittedName>
        <fullName evidence="1">Uncharacterized protein</fullName>
    </submittedName>
</protein>
<dbReference type="Proteomes" id="UP000292346">
    <property type="component" value="Unassembled WGS sequence"/>
</dbReference>